<dbReference type="EMBL" id="VDLU01000002">
    <property type="protein sequence ID" value="TNJ28487.1"/>
    <property type="molecule type" value="Genomic_DNA"/>
</dbReference>
<dbReference type="Proteomes" id="UP000315496">
    <property type="component" value="Chromosome 2"/>
</dbReference>
<dbReference type="InterPro" id="IPR036770">
    <property type="entry name" value="Ankyrin_rpt-contain_sf"/>
</dbReference>
<name>A0A4Z1T5S6_GIAMU</name>
<dbReference type="SUPFAM" id="SSF48403">
    <property type="entry name" value="Ankyrin repeat"/>
    <property type="match status" value="1"/>
</dbReference>
<dbReference type="PANTHER" id="PTHR24120:SF4">
    <property type="entry name" value="GH07239P"/>
    <property type="match status" value="1"/>
</dbReference>
<dbReference type="Pfam" id="PF12796">
    <property type="entry name" value="Ank_2"/>
    <property type="match status" value="1"/>
</dbReference>
<protein>
    <submittedName>
        <fullName evidence="1">Ankyrin repeat protein 1</fullName>
    </submittedName>
</protein>
<keyword evidence="2" id="KW-1185">Reference proteome</keyword>
<dbReference type="AlphaFoldDB" id="A0A4Z1T5S6"/>
<sequence>MGGYDKLSAAATIGNVEYIQGRKSIAREQRDPESWTPLMFAAYFNQLEAVEELIEAFSGMQTQRGSTALMLAIFNGARDCALRLAEVESERGKQNARGETALMLAVTLEMLDVAAKLMPYERDIIDSDGRDVLQFSNADTHEEVTRLYADLKPANSLSILSFSPPSLDASQISTEHSSEFPASVDTSATSSSLKYIVDLLNGRIGTFRELERSGQSLDPSICDSDGRSIEDIAKEMMAVCKDEAISSKKNIATLVLRLCDLHRQKEPKKYEESDLSSLIKKI</sequence>
<comment type="caution">
    <text evidence="1">The sequence shown here is derived from an EMBL/GenBank/DDBJ whole genome shotgun (WGS) entry which is preliminary data.</text>
</comment>
<dbReference type="Gene3D" id="1.25.40.20">
    <property type="entry name" value="Ankyrin repeat-containing domain"/>
    <property type="match status" value="1"/>
</dbReference>
<organism evidence="1 2">
    <name type="scientific">Giardia muris</name>
    <dbReference type="NCBI Taxonomy" id="5742"/>
    <lineage>
        <taxon>Eukaryota</taxon>
        <taxon>Metamonada</taxon>
        <taxon>Diplomonadida</taxon>
        <taxon>Hexamitidae</taxon>
        <taxon>Giardiinae</taxon>
        <taxon>Giardia</taxon>
    </lineage>
</organism>
<dbReference type="OrthoDB" id="6781668at2759"/>
<dbReference type="InterPro" id="IPR002110">
    <property type="entry name" value="Ankyrin_rpt"/>
</dbReference>
<evidence type="ECO:0000313" key="1">
    <source>
        <dbReference type="EMBL" id="TNJ28487.1"/>
    </source>
</evidence>
<dbReference type="VEuPathDB" id="GiardiaDB:GMRT_12619"/>
<evidence type="ECO:0000313" key="2">
    <source>
        <dbReference type="Proteomes" id="UP000315496"/>
    </source>
</evidence>
<accession>A0A4Z1T5S6</accession>
<proteinExistence type="predicted"/>
<dbReference type="SMART" id="SM00248">
    <property type="entry name" value="ANK"/>
    <property type="match status" value="3"/>
</dbReference>
<dbReference type="PANTHER" id="PTHR24120">
    <property type="entry name" value="GH07239P"/>
    <property type="match status" value="1"/>
</dbReference>
<reference evidence="1 2" key="1">
    <citation type="submission" date="2019-05" db="EMBL/GenBank/DDBJ databases">
        <title>The compact genome of Giardia muris reveals important steps in the evolution of intestinal protozoan parasites.</title>
        <authorList>
            <person name="Xu F."/>
            <person name="Jimenez-Gonzalez A."/>
            <person name="Einarsson E."/>
            <person name="Astvaldsson A."/>
            <person name="Peirasmaki D."/>
            <person name="Eckmann L."/>
            <person name="Andersson J.O."/>
            <person name="Svard S.G."/>
            <person name="Jerlstrom-Hultqvist J."/>
        </authorList>
    </citation>
    <scope>NUCLEOTIDE SEQUENCE [LARGE SCALE GENOMIC DNA]</scope>
    <source>
        <strain evidence="1 2">Roberts-Thomson</strain>
    </source>
</reference>
<gene>
    <name evidence="1" type="ORF">GMRT_12619</name>
</gene>